<dbReference type="Proteomes" id="UP000253551">
    <property type="component" value="Unassembled WGS sequence"/>
</dbReference>
<name>A0A367KQG2_RHIST</name>
<dbReference type="SUPFAM" id="SSF54928">
    <property type="entry name" value="RNA-binding domain, RBD"/>
    <property type="match status" value="1"/>
</dbReference>
<dbReference type="InterPro" id="IPR012677">
    <property type="entry name" value="Nucleotide-bd_a/b_plait_sf"/>
</dbReference>
<dbReference type="EMBL" id="PJQM01000676">
    <property type="protein sequence ID" value="RCI04455.1"/>
    <property type="molecule type" value="Genomic_DNA"/>
</dbReference>
<dbReference type="Gene3D" id="3.30.70.330">
    <property type="match status" value="1"/>
</dbReference>
<dbReference type="OrthoDB" id="439808at2759"/>
<dbReference type="GO" id="GO:0003676">
    <property type="term" value="F:nucleic acid binding"/>
    <property type="evidence" value="ECO:0007669"/>
    <property type="project" value="InterPro"/>
</dbReference>
<evidence type="ECO:0008006" key="3">
    <source>
        <dbReference type="Google" id="ProtNLM"/>
    </source>
</evidence>
<feature type="non-terminal residue" evidence="1">
    <location>
        <position position="1"/>
    </location>
</feature>
<dbReference type="InterPro" id="IPR035979">
    <property type="entry name" value="RBD_domain_sf"/>
</dbReference>
<proteinExistence type="predicted"/>
<gene>
    <name evidence="1" type="ORF">CU098_002550</name>
</gene>
<protein>
    <recommendedName>
        <fullName evidence="3">RRM domain-containing protein</fullName>
    </recommendedName>
</protein>
<keyword evidence="2" id="KW-1185">Reference proteome</keyword>
<sequence>GTLLYTLKHSNSPLDDHELNHYFSQFGEVKAIRIPNFKKAHLAQNYDRNQRLVEFYDSRSCISAFDETLEKEYKGGHWDVAFFWDHPYKERINAGKKERIDRREREKIRVKEDFPSHHAPPAAAVPYGQSVEVDQRLEQAQKAQQILSMLTNQQSYSTAITTPQPSYQSPSYSTASSINHLCLRNLNHLNPNCYNSLIFNLQKVKQIKYRHFWVY</sequence>
<accession>A0A367KQG2</accession>
<organism evidence="1 2">
    <name type="scientific">Rhizopus stolonifer</name>
    <name type="common">Rhizopus nigricans</name>
    <dbReference type="NCBI Taxonomy" id="4846"/>
    <lineage>
        <taxon>Eukaryota</taxon>
        <taxon>Fungi</taxon>
        <taxon>Fungi incertae sedis</taxon>
        <taxon>Mucoromycota</taxon>
        <taxon>Mucoromycotina</taxon>
        <taxon>Mucoromycetes</taxon>
        <taxon>Mucorales</taxon>
        <taxon>Mucorineae</taxon>
        <taxon>Rhizopodaceae</taxon>
        <taxon>Rhizopus</taxon>
    </lineage>
</organism>
<evidence type="ECO:0000313" key="2">
    <source>
        <dbReference type="Proteomes" id="UP000253551"/>
    </source>
</evidence>
<comment type="caution">
    <text evidence="1">The sequence shown here is derived from an EMBL/GenBank/DDBJ whole genome shotgun (WGS) entry which is preliminary data.</text>
</comment>
<evidence type="ECO:0000313" key="1">
    <source>
        <dbReference type="EMBL" id="RCI04455.1"/>
    </source>
</evidence>
<reference evidence="1 2" key="1">
    <citation type="journal article" date="2018" name="G3 (Bethesda)">
        <title>Phylogenetic and Phylogenomic Definition of Rhizopus Species.</title>
        <authorList>
            <person name="Gryganskyi A.P."/>
            <person name="Golan J."/>
            <person name="Dolatabadi S."/>
            <person name="Mondo S."/>
            <person name="Robb S."/>
            <person name="Idnurm A."/>
            <person name="Muszewska A."/>
            <person name="Steczkiewicz K."/>
            <person name="Masonjones S."/>
            <person name="Liao H.L."/>
            <person name="Gajdeczka M.T."/>
            <person name="Anike F."/>
            <person name="Vuek A."/>
            <person name="Anishchenko I.M."/>
            <person name="Voigt K."/>
            <person name="de Hoog G.S."/>
            <person name="Smith M.E."/>
            <person name="Heitman J."/>
            <person name="Vilgalys R."/>
            <person name="Stajich J.E."/>
        </authorList>
    </citation>
    <scope>NUCLEOTIDE SEQUENCE [LARGE SCALE GENOMIC DNA]</scope>
    <source>
        <strain evidence="1 2">LSU 92-RS-03</strain>
    </source>
</reference>
<dbReference type="AlphaFoldDB" id="A0A367KQG2"/>